<dbReference type="RefSeq" id="WP_020995825.1">
    <property type="nucleotide sequence ID" value="NZ_KI392040.1"/>
</dbReference>
<accession>C3XF61</accession>
<name>C3XF61_9HELI</name>
<protein>
    <submittedName>
        <fullName evidence="1">Uncharacterized protein</fullName>
    </submittedName>
</protein>
<gene>
    <name evidence="1" type="ORF">HRAG_00707</name>
</gene>
<dbReference type="Proteomes" id="UP000005085">
    <property type="component" value="Unassembled WGS sequence"/>
</dbReference>
<keyword evidence="2" id="KW-1185">Reference proteome</keyword>
<organism evidence="1 2">
    <name type="scientific">Helicobacter bilis ATCC 43879</name>
    <dbReference type="NCBI Taxonomy" id="613026"/>
    <lineage>
        <taxon>Bacteria</taxon>
        <taxon>Pseudomonadati</taxon>
        <taxon>Campylobacterota</taxon>
        <taxon>Epsilonproteobacteria</taxon>
        <taxon>Campylobacterales</taxon>
        <taxon>Helicobacteraceae</taxon>
        <taxon>Helicobacter</taxon>
    </lineage>
</organism>
<comment type="caution">
    <text evidence="1">The sequence shown here is derived from an EMBL/GenBank/DDBJ whole genome shotgun (WGS) entry which is preliminary data.</text>
</comment>
<sequence>KQRQKNIANFTDTEMYSNESKVYPKESVSILYRDTNIQNSSILNARVDIKTNAKSKIKNIFDLICLFRGEGEKNNNLKSFVMPQKFVTEIIETCDKEIKRANGINFSSLKKILSDDEYELFMNYAKQLAHTGVFTTKTFT</sequence>
<feature type="non-terminal residue" evidence="1">
    <location>
        <position position="1"/>
    </location>
</feature>
<dbReference type="EMBL" id="ACDN02000052">
    <property type="protein sequence ID" value="EEO23650.2"/>
    <property type="molecule type" value="Genomic_DNA"/>
</dbReference>
<reference evidence="1 2" key="1">
    <citation type="journal article" date="2014" name="Genome Announc.">
        <title>Draft genome sequences of six enterohepatic helicobacter species isolated from humans and one from rhesus macaques.</title>
        <authorList>
            <person name="Shen Z."/>
            <person name="Sheh A."/>
            <person name="Young S.K."/>
            <person name="Abouelliel A."/>
            <person name="Ward D.V."/>
            <person name="Earl A.M."/>
            <person name="Fox J.G."/>
        </authorList>
    </citation>
    <scope>NUCLEOTIDE SEQUENCE [LARGE SCALE GENOMIC DNA]</scope>
    <source>
        <strain evidence="1 2">ATCC 43879</strain>
    </source>
</reference>
<evidence type="ECO:0000313" key="1">
    <source>
        <dbReference type="EMBL" id="EEO23650.2"/>
    </source>
</evidence>
<dbReference type="HOGENOM" id="CLU_1829396_0_0_7"/>
<evidence type="ECO:0000313" key="2">
    <source>
        <dbReference type="Proteomes" id="UP000005085"/>
    </source>
</evidence>
<proteinExistence type="predicted"/>
<dbReference type="AlphaFoldDB" id="C3XF61"/>